<sequence>MGDMIKNYGFETPEYVSKEDFENFKMSYQVILERRYALKRFCRKGIPAQFRPHVWMTLSGAYKMMKDHPQVYETASTSQPPKKILTTIMADIPRTFPENAHFSQTQGKGDLLPVLQRILIAFAVTFPEIGYCQCWAMQPVHT</sequence>
<feature type="domain" description="Rab-GAP TBC" evidence="1">
    <location>
        <begin position="45"/>
        <end position="142"/>
    </location>
</feature>
<name>A0A0R3TUX0_RODNA</name>
<evidence type="ECO:0000259" key="1">
    <source>
        <dbReference type="PROSITE" id="PS50086"/>
    </source>
</evidence>
<evidence type="ECO:0000313" key="3">
    <source>
        <dbReference type="Proteomes" id="UP000278807"/>
    </source>
</evidence>
<dbReference type="InterPro" id="IPR050302">
    <property type="entry name" value="Rab_GAP_TBC_domain"/>
</dbReference>
<protein>
    <submittedName>
        <fullName evidence="4">Rab-GAP TBC domain-containing protein</fullName>
    </submittedName>
</protein>
<dbReference type="InterPro" id="IPR035969">
    <property type="entry name" value="Rab-GAP_TBC_sf"/>
</dbReference>
<dbReference type="GO" id="GO:0005096">
    <property type="term" value="F:GTPase activator activity"/>
    <property type="evidence" value="ECO:0007669"/>
    <property type="project" value="TreeGrafter"/>
</dbReference>
<organism evidence="4">
    <name type="scientific">Rodentolepis nana</name>
    <name type="common">Dwarf tapeworm</name>
    <name type="synonym">Hymenolepis nana</name>
    <dbReference type="NCBI Taxonomy" id="102285"/>
    <lineage>
        <taxon>Eukaryota</taxon>
        <taxon>Metazoa</taxon>
        <taxon>Spiralia</taxon>
        <taxon>Lophotrochozoa</taxon>
        <taxon>Platyhelminthes</taxon>
        <taxon>Cestoda</taxon>
        <taxon>Eucestoda</taxon>
        <taxon>Cyclophyllidea</taxon>
        <taxon>Hymenolepididae</taxon>
        <taxon>Rodentolepis</taxon>
    </lineage>
</organism>
<keyword evidence="3" id="KW-1185">Reference proteome</keyword>
<accession>A0A0R3TUX0</accession>
<evidence type="ECO:0000313" key="2">
    <source>
        <dbReference type="EMBL" id="VDO10761.1"/>
    </source>
</evidence>
<dbReference type="Proteomes" id="UP000278807">
    <property type="component" value="Unassembled WGS sequence"/>
</dbReference>
<dbReference type="PANTHER" id="PTHR47219:SF9">
    <property type="entry name" value="GTPASE ACTIVATING PROTEIN AND CENTROSOME-ASSOCIATED, ISOFORM B"/>
    <property type="match status" value="1"/>
</dbReference>
<dbReference type="GO" id="GO:0031267">
    <property type="term" value="F:small GTPase binding"/>
    <property type="evidence" value="ECO:0007669"/>
    <property type="project" value="TreeGrafter"/>
</dbReference>
<dbReference type="Pfam" id="PF00566">
    <property type="entry name" value="RabGAP-TBC"/>
    <property type="match status" value="1"/>
</dbReference>
<dbReference type="SUPFAM" id="SSF47923">
    <property type="entry name" value="Ypt/Rab-GAP domain of gyp1p"/>
    <property type="match status" value="1"/>
</dbReference>
<dbReference type="EMBL" id="UZAE01013649">
    <property type="protein sequence ID" value="VDO10761.1"/>
    <property type="molecule type" value="Genomic_DNA"/>
</dbReference>
<proteinExistence type="predicted"/>
<gene>
    <name evidence="2" type="ORF">HNAJ_LOCUS11571</name>
</gene>
<reference evidence="2 3" key="2">
    <citation type="submission" date="2018-11" db="EMBL/GenBank/DDBJ databases">
        <authorList>
            <consortium name="Pathogen Informatics"/>
        </authorList>
    </citation>
    <scope>NUCLEOTIDE SEQUENCE [LARGE SCALE GENOMIC DNA]</scope>
</reference>
<dbReference type="WBParaSite" id="HNAJ_0001158101-mRNA-1">
    <property type="protein sequence ID" value="HNAJ_0001158101-mRNA-1"/>
    <property type="gene ID" value="HNAJ_0001158101"/>
</dbReference>
<dbReference type="AlphaFoldDB" id="A0A0R3TUX0"/>
<dbReference type="Gene3D" id="1.10.10.750">
    <property type="entry name" value="Ypt/Rab-GAP domain of gyp1p, domain 1"/>
    <property type="match status" value="1"/>
</dbReference>
<dbReference type="InterPro" id="IPR000195">
    <property type="entry name" value="Rab-GAP-TBC_dom"/>
</dbReference>
<dbReference type="OrthoDB" id="294251at2759"/>
<dbReference type="PANTHER" id="PTHR47219">
    <property type="entry name" value="RAB GTPASE-ACTIVATING PROTEIN 1-LIKE"/>
    <property type="match status" value="1"/>
</dbReference>
<dbReference type="PROSITE" id="PS50086">
    <property type="entry name" value="TBC_RABGAP"/>
    <property type="match status" value="1"/>
</dbReference>
<evidence type="ECO:0000313" key="4">
    <source>
        <dbReference type="WBParaSite" id="HNAJ_0001158101-mRNA-1"/>
    </source>
</evidence>
<dbReference type="Gene3D" id="1.10.8.270">
    <property type="entry name" value="putative rabgap domain of human tbc1 domain family member 14 like domains"/>
    <property type="match status" value="1"/>
</dbReference>
<dbReference type="STRING" id="102285.A0A0R3TUX0"/>
<reference evidence="4" key="1">
    <citation type="submission" date="2017-02" db="UniProtKB">
        <authorList>
            <consortium name="WormBaseParasite"/>
        </authorList>
    </citation>
    <scope>IDENTIFICATION</scope>
</reference>